<accession>A3IQF8</accession>
<feature type="domain" description="Rhodanese" evidence="2">
    <location>
        <begin position="42"/>
        <end position="128"/>
    </location>
</feature>
<dbReference type="PANTHER" id="PTHR43031:SF1">
    <property type="entry name" value="PYRIDINE NUCLEOTIDE-DISULPHIDE OXIDOREDUCTASE"/>
    <property type="match status" value="1"/>
</dbReference>
<dbReference type="PROSITE" id="PS50206">
    <property type="entry name" value="RHODANESE_3"/>
    <property type="match status" value="1"/>
</dbReference>
<evidence type="ECO:0000313" key="3">
    <source>
        <dbReference type="EMBL" id="EAZ91233.1"/>
    </source>
</evidence>
<dbReference type="eggNOG" id="COG0607">
    <property type="taxonomic scope" value="Bacteria"/>
</dbReference>
<gene>
    <name evidence="3" type="ORF">CY0110_11437</name>
</gene>
<dbReference type="InterPro" id="IPR050229">
    <property type="entry name" value="GlpE_sulfurtransferase"/>
</dbReference>
<evidence type="ECO:0000313" key="4">
    <source>
        <dbReference type="Proteomes" id="UP000003781"/>
    </source>
</evidence>
<reference evidence="3 4" key="1">
    <citation type="submission" date="2007-03" db="EMBL/GenBank/DDBJ databases">
        <authorList>
            <person name="Stal L."/>
            <person name="Ferriera S."/>
            <person name="Johnson J."/>
            <person name="Kravitz S."/>
            <person name="Beeson K."/>
            <person name="Sutton G."/>
            <person name="Rogers Y.-H."/>
            <person name="Friedman R."/>
            <person name="Frazier M."/>
            <person name="Venter J.C."/>
        </authorList>
    </citation>
    <scope>NUCLEOTIDE SEQUENCE [LARGE SCALE GENOMIC DNA]</scope>
    <source>
        <strain evidence="3 4">CCY0110</strain>
    </source>
</reference>
<sequence length="131" mass="14511">MSTEAKPPIIEQTGLKDSLPIPPDQQMPVSSPQALKQRLDWGEPGLTILDARDNESFLKEHITGAMLLEFVEDSISSMSRDRDIYVYADGEENAKQAAEKLRNKGFNRVSRIEGGLKKWKSIAGPTEGRAA</sequence>
<comment type="caution">
    <text evidence="3">The sequence shown here is derived from an EMBL/GenBank/DDBJ whole genome shotgun (WGS) entry which is preliminary data.</text>
</comment>
<evidence type="ECO:0000259" key="2">
    <source>
        <dbReference type="PROSITE" id="PS50206"/>
    </source>
</evidence>
<protein>
    <submittedName>
        <fullName evidence="3">Rhodanese-like protein</fullName>
    </submittedName>
</protein>
<dbReference type="InterPro" id="IPR036873">
    <property type="entry name" value="Rhodanese-like_dom_sf"/>
</dbReference>
<dbReference type="EMBL" id="AAXW01000015">
    <property type="protein sequence ID" value="EAZ91233.1"/>
    <property type="molecule type" value="Genomic_DNA"/>
</dbReference>
<dbReference type="CDD" id="cd00158">
    <property type="entry name" value="RHOD"/>
    <property type="match status" value="1"/>
</dbReference>
<keyword evidence="4" id="KW-1185">Reference proteome</keyword>
<feature type="region of interest" description="Disordered" evidence="1">
    <location>
        <begin position="1"/>
        <end position="31"/>
    </location>
</feature>
<dbReference type="Gene3D" id="3.40.250.10">
    <property type="entry name" value="Rhodanese-like domain"/>
    <property type="match status" value="1"/>
</dbReference>
<dbReference type="SMART" id="SM00450">
    <property type="entry name" value="RHOD"/>
    <property type="match status" value="1"/>
</dbReference>
<evidence type="ECO:0000256" key="1">
    <source>
        <dbReference type="SAM" id="MobiDB-lite"/>
    </source>
</evidence>
<dbReference type="OrthoDB" id="513390at2"/>
<dbReference type="SUPFAM" id="SSF52821">
    <property type="entry name" value="Rhodanese/Cell cycle control phosphatase"/>
    <property type="match status" value="1"/>
</dbReference>
<dbReference type="AlphaFoldDB" id="A3IQF8"/>
<organism evidence="3 4">
    <name type="scientific">Crocosphaera chwakensis CCY0110</name>
    <dbReference type="NCBI Taxonomy" id="391612"/>
    <lineage>
        <taxon>Bacteria</taxon>
        <taxon>Bacillati</taxon>
        <taxon>Cyanobacteriota</taxon>
        <taxon>Cyanophyceae</taxon>
        <taxon>Oscillatoriophycideae</taxon>
        <taxon>Chroococcales</taxon>
        <taxon>Aphanothecaceae</taxon>
        <taxon>Crocosphaera</taxon>
        <taxon>Crocosphaera chwakensis</taxon>
    </lineage>
</organism>
<name>A3IQF8_9CHRO</name>
<dbReference type="Proteomes" id="UP000003781">
    <property type="component" value="Unassembled WGS sequence"/>
</dbReference>
<dbReference type="Pfam" id="PF00581">
    <property type="entry name" value="Rhodanese"/>
    <property type="match status" value="1"/>
</dbReference>
<dbReference type="RefSeq" id="WP_008275624.1">
    <property type="nucleotide sequence ID" value="NZ_AAXW01000015.1"/>
</dbReference>
<dbReference type="PANTHER" id="PTHR43031">
    <property type="entry name" value="FAD-DEPENDENT OXIDOREDUCTASE"/>
    <property type="match status" value="1"/>
</dbReference>
<proteinExistence type="predicted"/>
<dbReference type="InterPro" id="IPR001763">
    <property type="entry name" value="Rhodanese-like_dom"/>
</dbReference>